<organism evidence="3 4">
    <name type="scientific">Deinandra increscens subsp. villosa</name>
    <dbReference type="NCBI Taxonomy" id="3103831"/>
    <lineage>
        <taxon>Eukaryota</taxon>
        <taxon>Viridiplantae</taxon>
        <taxon>Streptophyta</taxon>
        <taxon>Embryophyta</taxon>
        <taxon>Tracheophyta</taxon>
        <taxon>Spermatophyta</taxon>
        <taxon>Magnoliopsida</taxon>
        <taxon>eudicotyledons</taxon>
        <taxon>Gunneridae</taxon>
        <taxon>Pentapetalae</taxon>
        <taxon>asterids</taxon>
        <taxon>campanulids</taxon>
        <taxon>Asterales</taxon>
        <taxon>Asteraceae</taxon>
        <taxon>Asteroideae</taxon>
        <taxon>Heliantheae alliance</taxon>
        <taxon>Madieae</taxon>
        <taxon>Madiinae</taxon>
        <taxon>Deinandra</taxon>
    </lineage>
</organism>
<evidence type="ECO:0000313" key="3">
    <source>
        <dbReference type="EMBL" id="KAK9068535.1"/>
    </source>
</evidence>
<keyword evidence="4" id="KW-1185">Reference proteome</keyword>
<feature type="compositionally biased region" description="Polar residues" evidence="1">
    <location>
        <begin position="607"/>
        <end position="636"/>
    </location>
</feature>
<feature type="region of interest" description="Disordered" evidence="1">
    <location>
        <begin position="225"/>
        <end position="246"/>
    </location>
</feature>
<proteinExistence type="predicted"/>
<gene>
    <name evidence="3" type="ORF">SSX86_012650</name>
</gene>
<feature type="compositionally biased region" description="Low complexity" evidence="1">
    <location>
        <begin position="182"/>
        <end position="194"/>
    </location>
</feature>
<name>A0AAP0H3H0_9ASTR</name>
<feature type="region of interest" description="Disordered" evidence="1">
    <location>
        <begin position="181"/>
        <end position="204"/>
    </location>
</feature>
<reference evidence="3 4" key="1">
    <citation type="submission" date="2024-04" db="EMBL/GenBank/DDBJ databases">
        <title>The reference genome of an endangered Asteraceae, Deinandra increscens subsp. villosa, native to the Central Coast of California.</title>
        <authorList>
            <person name="Guilliams M."/>
            <person name="Hasenstab-Lehman K."/>
            <person name="Meyer R."/>
            <person name="Mcevoy S."/>
        </authorList>
    </citation>
    <scope>NUCLEOTIDE SEQUENCE [LARGE SCALE GENOMIC DNA]</scope>
    <source>
        <tissue evidence="3">Leaf</tissue>
    </source>
</reference>
<protein>
    <recommendedName>
        <fullName evidence="2">C2 NT-type domain-containing protein</fullName>
    </recommendedName>
</protein>
<sequence>MVVKMMKWRPWPPILSRKFEVKLVVKKMEGGDCDPVHADPEKDDDPKVVEIKWKGPKITLGSLRRTVKREFTKDGGIVDPNGVVLWDQEFHSVCTLSGYKENDFLPWEIGFKVLNGSNTGPKNKVPVIGKAYLNLAEFASSANEKEFELNIPLIVSSGATESHPSLHISLSLVELRAAQPVESTQSQSQTSESSSGEKDEYSKLKSGLKKVKNFKEYVSIRRGKKPSHVADHEISESRSDEGDYPNLVDFDSLDESHDGKMENATIRKSFSYGTLAYANWAGGSLFEDNVYYSNQKSDDGCSPEEDLTASGFEQTVIPNTKRSILPWKKRKLNFKSPKPKGEPLLKKDYGEEGGDDIDFDRRQLSSDESLVGCQKSDEGSCVNRHVVSEFGDDSFAVGNWEQRDIISRDGCMKLKTQVFFASIDQRSEQAAGEGACTALVAVIADWFQNNRHLMPIKSQFDSLIREGSSEWRSLCDNENYMTRFPDKHFDLETVLEANLRPLTVVPEKSFVSFFHPDESHEGSFDFLHGAMSFDSMWDEISRESEVSRNTEPRVYIVSWNDHFFLLIADPDAYYIIDTLGERLFEGCDQAYILKFDQDSVIFKMPEQISNSESSADKSTTGSPEKSTACSAEGSTESNEVICHGKESCKEYIKNFLAAIPIRELQADIKKGLVSSTLIHHRLQIEFHYTRSPPPQTQTPPSSSDDVLVAVTATPAPGNASL</sequence>
<dbReference type="EMBL" id="JBCNJP010000014">
    <property type="protein sequence ID" value="KAK9068535.1"/>
    <property type="molecule type" value="Genomic_DNA"/>
</dbReference>
<feature type="domain" description="C2 NT-type" evidence="2">
    <location>
        <begin position="9"/>
        <end position="174"/>
    </location>
</feature>
<feature type="compositionally biased region" description="Basic and acidic residues" evidence="1">
    <location>
        <begin position="228"/>
        <end position="241"/>
    </location>
</feature>
<dbReference type="PANTHER" id="PTHR31182">
    <property type="entry name" value="C2 NT-TYPE DOMAIN-CONTAINING PROTEIN"/>
    <property type="match status" value="1"/>
</dbReference>
<dbReference type="Proteomes" id="UP001408789">
    <property type="component" value="Unassembled WGS sequence"/>
</dbReference>
<feature type="region of interest" description="Disordered" evidence="1">
    <location>
        <begin position="606"/>
        <end position="636"/>
    </location>
</feature>
<dbReference type="InterPro" id="IPR019448">
    <property type="entry name" value="NT-C2"/>
</dbReference>
<dbReference type="Pfam" id="PF10358">
    <property type="entry name" value="NT-C2"/>
    <property type="match status" value="1"/>
</dbReference>
<evidence type="ECO:0000313" key="4">
    <source>
        <dbReference type="Proteomes" id="UP001408789"/>
    </source>
</evidence>
<evidence type="ECO:0000256" key="1">
    <source>
        <dbReference type="SAM" id="MobiDB-lite"/>
    </source>
</evidence>
<dbReference type="AlphaFoldDB" id="A0AAP0H3H0"/>
<dbReference type="PROSITE" id="PS51840">
    <property type="entry name" value="C2_NT"/>
    <property type="match status" value="1"/>
</dbReference>
<accession>A0AAP0H3H0</accession>
<dbReference type="PANTHER" id="PTHR31182:SF20">
    <property type="entry name" value="NT-TYPE C2 DOMAIN-CONTAINING PROTEIN"/>
    <property type="match status" value="1"/>
</dbReference>
<evidence type="ECO:0000259" key="2">
    <source>
        <dbReference type="PROSITE" id="PS51840"/>
    </source>
</evidence>
<comment type="caution">
    <text evidence="3">The sequence shown here is derived from an EMBL/GenBank/DDBJ whole genome shotgun (WGS) entry which is preliminary data.</text>
</comment>